<feature type="transmembrane region" description="Helical" evidence="13">
    <location>
        <begin position="120"/>
        <end position="140"/>
    </location>
</feature>
<dbReference type="AlphaFoldDB" id="Q4SR03"/>
<feature type="transmembrane region" description="Helical" evidence="13">
    <location>
        <begin position="68"/>
        <end position="85"/>
    </location>
</feature>
<dbReference type="Pfam" id="PF03208">
    <property type="entry name" value="PRA1"/>
    <property type="match status" value="1"/>
</dbReference>
<protein>
    <recommendedName>
        <fullName evidence="13">PRA1 family protein</fullName>
    </recommendedName>
</protein>
<reference evidence="14" key="2">
    <citation type="submission" date="2004-02" db="EMBL/GenBank/DDBJ databases">
        <authorList>
            <consortium name="Genoscope"/>
            <consortium name="Whitehead Institute Centre for Genome Research"/>
        </authorList>
    </citation>
    <scope>NUCLEOTIDE SEQUENCE</scope>
</reference>
<evidence type="ECO:0000256" key="3">
    <source>
        <dbReference type="ARBA" id="ARBA00004651"/>
    </source>
</evidence>
<evidence type="ECO:0000256" key="10">
    <source>
        <dbReference type="ARBA" id="ARBA00022990"/>
    </source>
</evidence>
<evidence type="ECO:0000313" key="14">
    <source>
        <dbReference type="EMBL" id="CAF96929.1"/>
    </source>
</evidence>
<evidence type="ECO:0000313" key="16">
    <source>
        <dbReference type="Proteomes" id="UP000007303"/>
    </source>
</evidence>
<comment type="subcellular location">
    <subcellularLocation>
        <location evidence="3">Cell membrane</location>
        <topology evidence="3">Multi-pass membrane protein</topology>
    </subcellularLocation>
    <subcellularLocation>
        <location evidence="1">Cytoplasm</location>
        <location evidence="1">Cytoskeleton</location>
    </subcellularLocation>
    <subcellularLocation>
        <location evidence="2">Endoplasmic reticulum membrane</location>
        <topology evidence="2">Multi-pass membrane protein</topology>
    </subcellularLocation>
    <subcellularLocation>
        <location evidence="13">Membrane</location>
        <topology evidence="13">Multi-pass membrane protein</topology>
    </subcellularLocation>
</comment>
<evidence type="ECO:0000256" key="5">
    <source>
        <dbReference type="ARBA" id="ARBA00022475"/>
    </source>
</evidence>
<dbReference type="InterPro" id="IPR004895">
    <property type="entry name" value="Prenylated_rab_accept_PRA1"/>
</dbReference>
<reference evidence="14 16" key="1">
    <citation type="journal article" date="2004" name="Nature">
        <title>Genome duplication in the teleost fish Tetraodon nigroviridis reveals the early vertebrate proto-karyotype.</title>
        <authorList>
            <person name="Jaillon O."/>
            <person name="Aury J.-M."/>
            <person name="Brunet F."/>
            <person name="Petit J.-L."/>
            <person name="Stange-Thomann N."/>
            <person name="Mauceli E."/>
            <person name="Bouneau L."/>
            <person name="Fischer C."/>
            <person name="Ozouf-Costaz C."/>
            <person name="Bernot A."/>
            <person name="Nicaud S."/>
            <person name="Jaffe D."/>
            <person name="Fisher S."/>
            <person name="Lutfalla G."/>
            <person name="Dossat C."/>
            <person name="Segurens B."/>
            <person name="Dasilva C."/>
            <person name="Salanoubat M."/>
            <person name="Levy M."/>
            <person name="Boudet N."/>
            <person name="Castellano S."/>
            <person name="Anthouard V."/>
            <person name="Jubin C."/>
            <person name="Castelli V."/>
            <person name="Katinka M."/>
            <person name="Vacherie B."/>
            <person name="Biemont C."/>
            <person name="Skalli Z."/>
            <person name="Cattolico L."/>
            <person name="Poulain J."/>
            <person name="De Berardinis V."/>
            <person name="Cruaud C."/>
            <person name="Duprat S."/>
            <person name="Brottier P."/>
            <person name="Coutanceau J.-P."/>
            <person name="Gouzy J."/>
            <person name="Parra G."/>
            <person name="Lardier G."/>
            <person name="Chapple C."/>
            <person name="McKernan K.J."/>
            <person name="McEwan P."/>
            <person name="Bosak S."/>
            <person name="Kellis M."/>
            <person name="Volff J.-N."/>
            <person name="Guigo R."/>
            <person name="Zody M.C."/>
            <person name="Mesirov J."/>
            <person name="Lindblad-Toh K."/>
            <person name="Birren B."/>
            <person name="Nusbaum C."/>
            <person name="Kahn D."/>
            <person name="Robinson-Rechavi M."/>
            <person name="Laudet V."/>
            <person name="Schachter V."/>
            <person name="Quetier F."/>
            <person name="Saurin W."/>
            <person name="Scarpelli C."/>
            <person name="Wincker P."/>
            <person name="Lander E.S."/>
            <person name="Weissenbach J."/>
            <person name="Roest Crollius H."/>
        </authorList>
    </citation>
    <scope>NUCLEOTIDE SEQUENCE [LARGE SCALE GENOMIC DNA]</scope>
</reference>
<dbReference type="GO" id="GO:0005789">
    <property type="term" value="C:endoplasmic reticulum membrane"/>
    <property type="evidence" value="ECO:0007669"/>
    <property type="project" value="UniProtKB-SubCell"/>
</dbReference>
<dbReference type="GO" id="GO:0005886">
    <property type="term" value="C:plasma membrane"/>
    <property type="evidence" value="ECO:0007669"/>
    <property type="project" value="UniProtKB-SubCell"/>
</dbReference>
<dbReference type="KEGG" id="tng:GSTEN00014141G001"/>
<evidence type="ECO:0000256" key="2">
    <source>
        <dbReference type="ARBA" id="ARBA00004477"/>
    </source>
</evidence>
<keyword evidence="11 13" id="KW-0472">Membrane</keyword>
<name>Q4SR03_TETNG</name>
<comment type="similarity">
    <text evidence="4 13">Belongs to the PRA1 family.</text>
</comment>
<dbReference type="HOGENOM" id="CLU_097683_0_0_1"/>
<evidence type="ECO:0000256" key="8">
    <source>
        <dbReference type="ARBA" id="ARBA00022824"/>
    </source>
</evidence>
<dbReference type="EMBL" id="CAAE01014528">
    <property type="protein sequence ID" value="CAF96929.1"/>
    <property type="molecule type" value="Genomic_DNA"/>
</dbReference>
<evidence type="ECO:0000256" key="6">
    <source>
        <dbReference type="ARBA" id="ARBA00022490"/>
    </source>
</evidence>
<dbReference type="Ensembl" id="ENSTNIT00000010348.1">
    <property type="protein sequence ID" value="ENSTNIP00000010167.1"/>
    <property type="gene ID" value="ENSTNIG00000007362.1"/>
</dbReference>
<keyword evidence="9 13" id="KW-1133">Transmembrane helix</keyword>
<evidence type="ECO:0000256" key="9">
    <source>
        <dbReference type="ARBA" id="ARBA00022989"/>
    </source>
</evidence>
<keyword evidence="7 13" id="KW-0812">Transmembrane</keyword>
<evidence type="ECO:0000256" key="7">
    <source>
        <dbReference type="ARBA" id="ARBA00022692"/>
    </source>
</evidence>
<dbReference type="OrthoDB" id="18213at2759"/>
<dbReference type="GO" id="GO:0051051">
    <property type="term" value="P:negative regulation of transport"/>
    <property type="evidence" value="ECO:0007669"/>
    <property type="project" value="TreeGrafter"/>
</dbReference>
<keyword evidence="5" id="KW-1003">Cell membrane</keyword>
<dbReference type="GO" id="GO:0005856">
    <property type="term" value="C:cytoskeleton"/>
    <property type="evidence" value="ECO:0007669"/>
    <property type="project" value="UniProtKB-SubCell"/>
</dbReference>
<organism evidence="14">
    <name type="scientific">Tetraodon nigroviridis</name>
    <name type="common">Spotted green pufferfish</name>
    <name type="synonym">Chelonodon nigroviridis</name>
    <dbReference type="NCBI Taxonomy" id="99883"/>
    <lineage>
        <taxon>Eukaryota</taxon>
        <taxon>Metazoa</taxon>
        <taxon>Chordata</taxon>
        <taxon>Craniata</taxon>
        <taxon>Vertebrata</taxon>
        <taxon>Euteleostomi</taxon>
        <taxon>Actinopterygii</taxon>
        <taxon>Neopterygii</taxon>
        <taxon>Teleostei</taxon>
        <taxon>Neoteleostei</taxon>
        <taxon>Acanthomorphata</taxon>
        <taxon>Eupercaria</taxon>
        <taxon>Tetraodontiformes</taxon>
        <taxon>Tetradontoidea</taxon>
        <taxon>Tetraodontidae</taxon>
        <taxon>Tetraodon</taxon>
    </lineage>
</organism>
<evidence type="ECO:0000256" key="1">
    <source>
        <dbReference type="ARBA" id="ARBA00004245"/>
    </source>
</evidence>
<gene>
    <name evidence="14" type="ORF">GSTENG00014141001</name>
</gene>
<evidence type="ECO:0000256" key="4">
    <source>
        <dbReference type="ARBA" id="ARBA00006483"/>
    </source>
</evidence>
<sequence>MAKVELTPLRAWDDFFPGWERFAKPDAKDLARWSNRVVSNLLYYQTNYLVLAVAIFLVVGFLNPLGMFTALAVVSAIFLGSVWAAENRAVINHFKRQKPTAFVLLVLVASYILLSLLGSVMVFMSAITFPLVCVFAHASFRLRNMKNKLENKFEGAGLKRSPMGILLEALGQQEENLQKIQSLLEGKLKE</sequence>
<feature type="non-terminal residue" evidence="14">
    <location>
        <position position="1"/>
    </location>
</feature>
<accession>Q4SR03</accession>
<keyword evidence="10" id="KW-0007">Acetylation</keyword>
<keyword evidence="12" id="KW-0206">Cytoskeleton</keyword>
<evidence type="ECO:0000256" key="13">
    <source>
        <dbReference type="RuleBase" id="RU363107"/>
    </source>
</evidence>
<reference evidence="15" key="3">
    <citation type="submission" date="2025-05" db="UniProtKB">
        <authorList>
            <consortium name="Ensembl"/>
        </authorList>
    </citation>
    <scope>IDENTIFICATION</scope>
</reference>
<dbReference type="OMA" id="NKMEGAG"/>
<keyword evidence="16" id="KW-1185">Reference proteome</keyword>
<evidence type="ECO:0000256" key="12">
    <source>
        <dbReference type="ARBA" id="ARBA00023212"/>
    </source>
</evidence>
<dbReference type="Proteomes" id="UP000007303">
    <property type="component" value="Unassembled WGS sequence"/>
</dbReference>
<dbReference type="PANTHER" id="PTHR12859">
    <property type="entry name" value="PRA1 PROTEIN"/>
    <property type="match status" value="1"/>
</dbReference>
<keyword evidence="8" id="KW-0256">Endoplasmic reticulum</keyword>
<feature type="transmembrane region" description="Helical" evidence="13">
    <location>
        <begin position="97"/>
        <end position="114"/>
    </location>
</feature>
<dbReference type="PANTHER" id="PTHR12859:SF2">
    <property type="entry name" value="PRA1 FAMILY PROTEIN 3"/>
    <property type="match status" value="1"/>
</dbReference>
<evidence type="ECO:0000256" key="11">
    <source>
        <dbReference type="ARBA" id="ARBA00023136"/>
    </source>
</evidence>
<feature type="transmembrane region" description="Helical" evidence="13">
    <location>
        <begin position="41"/>
        <end position="62"/>
    </location>
</feature>
<dbReference type="STRING" id="99883.ENSTNIP00000010167"/>
<dbReference type="GeneTree" id="ENSGT00390000008631"/>
<proteinExistence type="inferred from homology"/>
<evidence type="ECO:0000313" key="15">
    <source>
        <dbReference type="Ensembl" id="ENSTNIP00000010167.1"/>
    </source>
</evidence>
<keyword evidence="6" id="KW-0963">Cytoplasm</keyword>